<feature type="region of interest" description="Disordered" evidence="3">
    <location>
        <begin position="636"/>
        <end position="695"/>
    </location>
</feature>
<dbReference type="InterPro" id="IPR008266">
    <property type="entry name" value="Tyr_kinase_AS"/>
</dbReference>
<dbReference type="InterPro" id="IPR000719">
    <property type="entry name" value="Prot_kinase_dom"/>
</dbReference>
<feature type="compositionally biased region" description="Basic and acidic residues" evidence="3">
    <location>
        <begin position="666"/>
        <end position="679"/>
    </location>
</feature>
<dbReference type="InterPro" id="IPR011009">
    <property type="entry name" value="Kinase-like_dom_sf"/>
</dbReference>
<gene>
    <name evidence="5" type="primary">PK</name>
    <name evidence="5" type="ORF">Naga_100227g3</name>
</gene>
<protein>
    <submittedName>
        <fullName evidence="5">Protein kinase</fullName>
    </submittedName>
</protein>
<evidence type="ECO:0000313" key="6">
    <source>
        <dbReference type="Proteomes" id="UP000019335"/>
    </source>
</evidence>
<keyword evidence="1" id="KW-0547">Nucleotide-binding</keyword>
<feature type="compositionally biased region" description="Basic and acidic residues" evidence="3">
    <location>
        <begin position="567"/>
        <end position="578"/>
    </location>
</feature>
<dbReference type="SMART" id="SM00220">
    <property type="entry name" value="S_TKc"/>
    <property type="match status" value="1"/>
</dbReference>
<dbReference type="AlphaFoldDB" id="W7TLI9"/>
<feature type="compositionally biased region" description="Low complexity" evidence="3">
    <location>
        <begin position="646"/>
        <end position="662"/>
    </location>
</feature>
<sequence>MRRASPREASCPPSSACPYLCPSAASLEVRIAPAGGVSRRRPLVTGERDCDALTQHLEDTDSAVADFPQEGFSTPLTISGERNLESPFPAPSTRFPLPTTPKRDSRIVLAPLPLELPTETPSAELVVLAVRLSPGLTPQPCTCLLPNPPSRPQPQTCLAPRDSSSRCTTQHTTSQESRHPSSEAYLLLKQLTKPRDRVRLWLAQVLQEESEKEGGETTVYTPVGSKKVVIKESDASFIRAYGQLWGEDPVAEAGALLRIGQSRVVAMEGQAHGDEHVIAVETVFEGAGSSRGLLFMVMPYLVGEELFYRVTKTAGHEGLGEDGTRPIFRQIVQGLLHLKKAHGIRHGDVSPENVMVGPDGHVTLIDLGMAERVPSLPPSLHPSSSVPPGVLLRARPRRGKKQYMAPEIFEERNYDPYAADVWALGALLYVCWTGCTIYRSVTDVQFAALKDTAGMGGLQKLLAERELSGRTRSLSAEAKDLLGRMMVWDLGERMTLEEVAAHPWVLASAKEWEAKEWDGQVEVPLPLFNSSSVSAPPVLARKEIAQGGGFSALSALSVGNCKEDVKEEGAKDAEDIVHPRTSSSTTMSTYSKQVSNNSDDNSVSSLRVSEMENLRNNFNNNNYEREVDWEKDLGHHYRDEQDGGTSRSASVSSSSLQSRCSSFAGDDGRSGGEGRETWVSERGAFTPSDMAFWSS</sequence>
<dbReference type="PROSITE" id="PS50011">
    <property type="entry name" value="PROTEIN_KINASE_DOM"/>
    <property type="match status" value="1"/>
</dbReference>
<dbReference type="GO" id="GO:0004674">
    <property type="term" value="F:protein serine/threonine kinase activity"/>
    <property type="evidence" value="ECO:0007669"/>
    <property type="project" value="TreeGrafter"/>
</dbReference>
<reference evidence="5 6" key="1">
    <citation type="journal article" date="2014" name="Mol. Plant">
        <title>Chromosome Scale Genome Assembly and Transcriptome Profiling of Nannochloropsis gaditana in Nitrogen Depletion.</title>
        <authorList>
            <person name="Corteggiani Carpinelli E."/>
            <person name="Telatin A."/>
            <person name="Vitulo N."/>
            <person name="Forcato C."/>
            <person name="D'Angelo M."/>
            <person name="Schiavon R."/>
            <person name="Vezzi A."/>
            <person name="Giacometti G.M."/>
            <person name="Morosinotto T."/>
            <person name="Valle G."/>
        </authorList>
    </citation>
    <scope>NUCLEOTIDE SEQUENCE [LARGE SCALE GENOMIC DNA]</scope>
    <source>
        <strain evidence="5 6">B-31</strain>
    </source>
</reference>
<evidence type="ECO:0000313" key="5">
    <source>
        <dbReference type="EMBL" id="EWM26917.1"/>
    </source>
</evidence>
<evidence type="ECO:0000259" key="4">
    <source>
        <dbReference type="PROSITE" id="PS50011"/>
    </source>
</evidence>
<dbReference type="PANTHER" id="PTHR24346:SF30">
    <property type="entry name" value="MATERNAL EMBRYONIC LEUCINE ZIPPER KINASE"/>
    <property type="match status" value="1"/>
</dbReference>
<dbReference type="GO" id="GO:0005524">
    <property type="term" value="F:ATP binding"/>
    <property type="evidence" value="ECO:0007669"/>
    <property type="project" value="UniProtKB-KW"/>
</dbReference>
<dbReference type="PROSITE" id="PS00109">
    <property type="entry name" value="PROTEIN_KINASE_TYR"/>
    <property type="match status" value="1"/>
</dbReference>
<keyword evidence="5" id="KW-0418">Kinase</keyword>
<keyword evidence="2" id="KW-0067">ATP-binding</keyword>
<keyword evidence="5" id="KW-0808">Transferase</keyword>
<dbReference type="EMBL" id="AZIL01000566">
    <property type="protein sequence ID" value="EWM26917.1"/>
    <property type="molecule type" value="Genomic_DNA"/>
</dbReference>
<feature type="compositionally biased region" description="Low complexity" evidence="3">
    <location>
        <begin position="581"/>
        <end position="604"/>
    </location>
</feature>
<dbReference type="SUPFAM" id="SSF56112">
    <property type="entry name" value="Protein kinase-like (PK-like)"/>
    <property type="match status" value="1"/>
</dbReference>
<feature type="region of interest" description="Disordered" evidence="3">
    <location>
        <begin position="150"/>
        <end position="181"/>
    </location>
</feature>
<accession>W7TLI9</accession>
<name>W7TLI9_9STRA</name>
<dbReference type="Gene3D" id="1.10.510.10">
    <property type="entry name" value="Transferase(Phosphotransferase) domain 1"/>
    <property type="match status" value="1"/>
</dbReference>
<dbReference type="PANTHER" id="PTHR24346">
    <property type="entry name" value="MAP/MICROTUBULE AFFINITY-REGULATING KINASE"/>
    <property type="match status" value="1"/>
</dbReference>
<organism evidence="5 6">
    <name type="scientific">Nannochloropsis gaditana</name>
    <dbReference type="NCBI Taxonomy" id="72520"/>
    <lineage>
        <taxon>Eukaryota</taxon>
        <taxon>Sar</taxon>
        <taxon>Stramenopiles</taxon>
        <taxon>Ochrophyta</taxon>
        <taxon>Eustigmatophyceae</taxon>
        <taxon>Eustigmatales</taxon>
        <taxon>Monodopsidaceae</taxon>
        <taxon>Nannochloropsis</taxon>
    </lineage>
</organism>
<proteinExistence type="predicted"/>
<comment type="caution">
    <text evidence="5">The sequence shown here is derived from an EMBL/GenBank/DDBJ whole genome shotgun (WGS) entry which is preliminary data.</text>
</comment>
<feature type="compositionally biased region" description="Polar residues" evidence="3">
    <location>
        <begin position="165"/>
        <end position="175"/>
    </location>
</feature>
<dbReference type="GO" id="GO:0005737">
    <property type="term" value="C:cytoplasm"/>
    <property type="evidence" value="ECO:0007669"/>
    <property type="project" value="TreeGrafter"/>
</dbReference>
<evidence type="ECO:0000256" key="1">
    <source>
        <dbReference type="ARBA" id="ARBA00022741"/>
    </source>
</evidence>
<evidence type="ECO:0000256" key="2">
    <source>
        <dbReference type="ARBA" id="ARBA00022840"/>
    </source>
</evidence>
<feature type="region of interest" description="Disordered" evidence="3">
    <location>
        <begin position="567"/>
        <end position="604"/>
    </location>
</feature>
<dbReference type="Pfam" id="PF00069">
    <property type="entry name" value="Pkinase"/>
    <property type="match status" value="1"/>
</dbReference>
<dbReference type="OrthoDB" id="188868at2759"/>
<dbReference type="Proteomes" id="UP000019335">
    <property type="component" value="Chromosome 7"/>
</dbReference>
<dbReference type="GO" id="GO:0035556">
    <property type="term" value="P:intracellular signal transduction"/>
    <property type="evidence" value="ECO:0007669"/>
    <property type="project" value="TreeGrafter"/>
</dbReference>
<feature type="region of interest" description="Disordered" evidence="3">
    <location>
        <begin position="73"/>
        <end position="101"/>
    </location>
</feature>
<evidence type="ECO:0000256" key="3">
    <source>
        <dbReference type="SAM" id="MobiDB-lite"/>
    </source>
</evidence>
<feature type="domain" description="Protein kinase" evidence="4">
    <location>
        <begin position="205"/>
        <end position="505"/>
    </location>
</feature>
<keyword evidence="6" id="KW-1185">Reference proteome</keyword>